<dbReference type="SMART" id="SM00248">
    <property type="entry name" value="ANK"/>
    <property type="match status" value="6"/>
</dbReference>
<dbReference type="SUPFAM" id="SSF48403">
    <property type="entry name" value="Ankyrin repeat"/>
    <property type="match status" value="2"/>
</dbReference>
<evidence type="ECO:0000313" key="2">
    <source>
        <dbReference type="EMBL" id="OQR98130.1"/>
    </source>
</evidence>
<reference evidence="2 3" key="1">
    <citation type="journal article" date="2014" name="Genome Biol. Evol.">
        <title>The secreted proteins of Achlya hypogyna and Thraustotheca clavata identify the ancestral oomycete secretome and reveal gene acquisitions by horizontal gene transfer.</title>
        <authorList>
            <person name="Misner I."/>
            <person name="Blouin N."/>
            <person name="Leonard G."/>
            <person name="Richards T.A."/>
            <person name="Lane C.E."/>
        </authorList>
    </citation>
    <scope>NUCLEOTIDE SEQUENCE [LARGE SCALE GENOMIC DNA]</scope>
    <source>
        <strain evidence="2 3">ATCC 34112</strain>
    </source>
</reference>
<dbReference type="Pfam" id="PF13637">
    <property type="entry name" value="Ank_4"/>
    <property type="match status" value="1"/>
</dbReference>
<keyword evidence="3" id="KW-1185">Reference proteome</keyword>
<proteinExistence type="predicted"/>
<dbReference type="InterPro" id="IPR052050">
    <property type="entry name" value="SecEffector_AnkRepeat"/>
</dbReference>
<gene>
    <name evidence="2" type="ORF">THRCLA_06783</name>
</gene>
<dbReference type="Pfam" id="PF12796">
    <property type="entry name" value="Ank_2"/>
    <property type="match status" value="1"/>
</dbReference>
<dbReference type="InterPro" id="IPR002110">
    <property type="entry name" value="Ankyrin_rpt"/>
</dbReference>
<evidence type="ECO:0000313" key="3">
    <source>
        <dbReference type="Proteomes" id="UP000243217"/>
    </source>
</evidence>
<protein>
    <submittedName>
        <fullName evidence="2">Uncharacterized protein</fullName>
    </submittedName>
</protein>
<dbReference type="PANTHER" id="PTHR46586">
    <property type="entry name" value="ANKYRIN REPEAT-CONTAINING PROTEIN"/>
    <property type="match status" value="1"/>
</dbReference>
<name>A0A1V9ZK09_9STRA</name>
<dbReference type="OrthoDB" id="63159at2759"/>
<comment type="caution">
    <text evidence="2">The sequence shown here is derived from an EMBL/GenBank/DDBJ whole genome shotgun (WGS) entry which is preliminary data.</text>
</comment>
<dbReference type="AlphaFoldDB" id="A0A1V9ZK09"/>
<dbReference type="EMBL" id="JNBS01001868">
    <property type="protein sequence ID" value="OQR98130.1"/>
    <property type="molecule type" value="Genomic_DNA"/>
</dbReference>
<dbReference type="Gene3D" id="1.25.40.20">
    <property type="entry name" value="Ankyrin repeat-containing domain"/>
    <property type="match status" value="2"/>
</dbReference>
<evidence type="ECO:0000256" key="1">
    <source>
        <dbReference type="PROSITE-ProRule" id="PRU00023"/>
    </source>
</evidence>
<dbReference type="PROSITE" id="PS50088">
    <property type="entry name" value="ANK_REPEAT"/>
    <property type="match status" value="1"/>
</dbReference>
<dbReference type="InterPro" id="IPR036770">
    <property type="entry name" value="Ankyrin_rpt-contain_sf"/>
</dbReference>
<sequence length="685" mass="76985">MHTALKVLRDFNLFQIIVHFQFGLPKELVEICCLAESIEIIPNYTDSSRTPTAYLSNIPPRFSNTSYIKQCNQVPNTNLFLKDHFKEPTLPLHLSIVENNGNHVELWIKNKPEWLSTAPLKLAAICGHLGIVQRLINASKNVWTPEAMDLAAMNGYLDIVIWLHNLENGPGCTIKAMDGAATYGHLQVVEFLNENRSEGCTFTALKMGASNGYSKVVEYLLTHLPKQHIDEGFTFFGYYGILTHQAVEEKDYIGVIQSLQSHSLSVSDIHENIIYAAVKENPLEYISRYNIYGITKKIFDEVIESGDQVAIRCAVEAIFQENDKPISLIHDEVVLDPWTPIDTEFALRSPWAQSSWKHSRAMDIAAALGNMEAIQLLHQTGIQCCSVAAISMASLIGRIDIVEWLYSNRNEGWSDTAMTFAATNGHLDMVKWLHGVAGLNCTEDGLASAAINGDIAMVSYLISIPMSDKAINVMDARRWLLSGLNKYLCPSNNRFRFLGLRSSPVDQAASNGHIEIVNLLHNFDATTNAMDEAVSNGHFDMVKYLHTSRKEGCTTHAIMNAVLVNRLDILKYLVENNCCHGVIKYEKVCLEATGCDNIEMLKFCMDQLQNDLQQSSKQCMMLKAATRGLLNNVKWLHESKGFGWTLLIRDNAEKRGRKRIVHYFDIIDKPEANALSEWDILQTNE</sequence>
<dbReference type="STRING" id="74557.A0A1V9ZK09"/>
<accession>A0A1V9ZK09</accession>
<feature type="repeat" description="ANK" evidence="1">
    <location>
        <begin position="500"/>
        <end position="532"/>
    </location>
</feature>
<organism evidence="2 3">
    <name type="scientific">Thraustotheca clavata</name>
    <dbReference type="NCBI Taxonomy" id="74557"/>
    <lineage>
        <taxon>Eukaryota</taxon>
        <taxon>Sar</taxon>
        <taxon>Stramenopiles</taxon>
        <taxon>Oomycota</taxon>
        <taxon>Saprolegniomycetes</taxon>
        <taxon>Saprolegniales</taxon>
        <taxon>Achlyaceae</taxon>
        <taxon>Thraustotheca</taxon>
    </lineage>
</organism>
<dbReference type="PANTHER" id="PTHR46586:SF3">
    <property type="entry name" value="ANKYRIN REPEAT-CONTAINING PROTEIN"/>
    <property type="match status" value="1"/>
</dbReference>
<keyword evidence="1" id="KW-0040">ANK repeat</keyword>
<dbReference type="Proteomes" id="UP000243217">
    <property type="component" value="Unassembled WGS sequence"/>
</dbReference>